<dbReference type="InterPro" id="IPR008397">
    <property type="entry name" value="Alginate_lyase_dom"/>
</dbReference>
<keyword evidence="2" id="KW-0456">Lyase</keyword>
<gene>
    <name evidence="5" type="ORF">E0F88_16890</name>
</gene>
<dbReference type="Gene3D" id="1.50.10.100">
    <property type="entry name" value="Chondroitin AC/alginate lyase"/>
    <property type="match status" value="1"/>
</dbReference>
<feature type="chain" id="PRO_5020500942" description="Alginate lyase domain-containing protein" evidence="3">
    <location>
        <begin position="20"/>
        <end position="402"/>
    </location>
</feature>
<evidence type="ECO:0000313" key="6">
    <source>
        <dbReference type="Proteomes" id="UP000294850"/>
    </source>
</evidence>
<sequence>MRKSPILYLLVILCSPSFGMQTPALQLVYYDYAQLAIIKAGDLPAKPAYKSLLKQADQLLSVPAENVTDGDVPPSGDVHDFFAIGKLAFPNPNTADGMPYVRRDGVTNPEADGSRYDLSRYNTTLSRVNQLCLAFYFTGQEKYAQKASELLRIWFLDPKTKMNPNLKNASALPGVYDGMPIGIIFSVALIKTVDHIKLLSLSKSWTQNDDKELKAWFSDYTTWLLESDMGKKEGLADNNHGSWYTAQIMAFSLYSGNLKRARSLVSLARKQIDQQITAVGSMPRELSRQRSLHYSVYGLQAFVTIARCMDHLGEDLWHYKTSDGRGMHLGFAFLSPYLLGKKQWSWTNIEKGKTPEGALDLFRWAAKKYDDPLFKETSKHLELSAPASSISAFLSSDSTGLK</sequence>
<feature type="signal peptide" evidence="3">
    <location>
        <begin position="1"/>
        <end position="19"/>
    </location>
</feature>
<feature type="domain" description="Alginate lyase" evidence="4">
    <location>
        <begin position="73"/>
        <end position="344"/>
    </location>
</feature>
<evidence type="ECO:0000256" key="1">
    <source>
        <dbReference type="ARBA" id="ARBA00022729"/>
    </source>
</evidence>
<dbReference type="SUPFAM" id="SSF48230">
    <property type="entry name" value="Chondroitin AC/alginate lyase"/>
    <property type="match status" value="1"/>
</dbReference>
<keyword evidence="1 3" id="KW-0732">Signal</keyword>
<evidence type="ECO:0000259" key="4">
    <source>
        <dbReference type="Pfam" id="PF05426"/>
    </source>
</evidence>
<dbReference type="EMBL" id="SMFL01000005">
    <property type="protein sequence ID" value="TDE14855.1"/>
    <property type="molecule type" value="Genomic_DNA"/>
</dbReference>
<evidence type="ECO:0000313" key="5">
    <source>
        <dbReference type="EMBL" id="TDE14855.1"/>
    </source>
</evidence>
<dbReference type="AlphaFoldDB" id="A0A4R5DUH5"/>
<accession>A0A4R5DUH5</accession>
<dbReference type="OrthoDB" id="7210452at2"/>
<reference evidence="5 6" key="1">
    <citation type="submission" date="2019-03" db="EMBL/GenBank/DDBJ databases">
        <title>Dyadobacter AR-3-6 sp. nov., isolated from arctic soil.</title>
        <authorList>
            <person name="Chaudhary D.K."/>
        </authorList>
    </citation>
    <scope>NUCLEOTIDE SEQUENCE [LARGE SCALE GENOMIC DNA]</scope>
    <source>
        <strain evidence="5 6">AR-3-6</strain>
    </source>
</reference>
<name>A0A4R5DUH5_9BACT</name>
<dbReference type="GO" id="GO:0016829">
    <property type="term" value="F:lyase activity"/>
    <property type="evidence" value="ECO:0007669"/>
    <property type="project" value="UniProtKB-KW"/>
</dbReference>
<evidence type="ECO:0000256" key="2">
    <source>
        <dbReference type="ARBA" id="ARBA00023239"/>
    </source>
</evidence>
<dbReference type="Pfam" id="PF05426">
    <property type="entry name" value="Alginate_lyase"/>
    <property type="match status" value="1"/>
</dbReference>
<comment type="caution">
    <text evidence="5">The sequence shown here is derived from an EMBL/GenBank/DDBJ whole genome shotgun (WGS) entry which is preliminary data.</text>
</comment>
<keyword evidence="6" id="KW-1185">Reference proteome</keyword>
<proteinExistence type="predicted"/>
<organism evidence="5 6">
    <name type="scientific">Dyadobacter psychrotolerans</name>
    <dbReference type="NCBI Taxonomy" id="2541721"/>
    <lineage>
        <taxon>Bacteria</taxon>
        <taxon>Pseudomonadati</taxon>
        <taxon>Bacteroidota</taxon>
        <taxon>Cytophagia</taxon>
        <taxon>Cytophagales</taxon>
        <taxon>Spirosomataceae</taxon>
        <taxon>Dyadobacter</taxon>
    </lineage>
</organism>
<dbReference type="GO" id="GO:0042597">
    <property type="term" value="C:periplasmic space"/>
    <property type="evidence" value="ECO:0007669"/>
    <property type="project" value="InterPro"/>
</dbReference>
<dbReference type="InterPro" id="IPR008929">
    <property type="entry name" value="Chondroitin_lyas"/>
</dbReference>
<evidence type="ECO:0000256" key="3">
    <source>
        <dbReference type="SAM" id="SignalP"/>
    </source>
</evidence>
<dbReference type="RefSeq" id="WP_131959439.1">
    <property type="nucleotide sequence ID" value="NZ_SMFL01000005.1"/>
</dbReference>
<protein>
    <recommendedName>
        <fullName evidence="4">Alginate lyase domain-containing protein</fullName>
    </recommendedName>
</protein>
<dbReference type="Proteomes" id="UP000294850">
    <property type="component" value="Unassembled WGS sequence"/>
</dbReference>